<evidence type="ECO:0000256" key="1">
    <source>
        <dbReference type="ARBA" id="ARBA00022729"/>
    </source>
</evidence>
<dbReference type="InterPro" id="IPR001480">
    <property type="entry name" value="Bulb-type_lectin_dom"/>
</dbReference>
<dbReference type="InterPro" id="IPR003609">
    <property type="entry name" value="Pan_app"/>
</dbReference>
<dbReference type="SUPFAM" id="SSF51110">
    <property type="entry name" value="alpha-D-mannose-specific plant lectins"/>
    <property type="match status" value="1"/>
</dbReference>
<keyword evidence="1 4" id="KW-0732">Signal</keyword>
<proteinExistence type="predicted"/>
<protein>
    <submittedName>
        <fullName evidence="6">G-type lectin s-receptor-like serine/threonine-protein kinase</fullName>
    </submittedName>
</protein>
<name>A0AAW0KCN0_QUESU</name>
<evidence type="ECO:0000256" key="2">
    <source>
        <dbReference type="ARBA" id="ARBA00023157"/>
    </source>
</evidence>
<reference evidence="6 7" key="1">
    <citation type="journal article" date="2018" name="Sci. Data">
        <title>The draft genome sequence of cork oak.</title>
        <authorList>
            <person name="Ramos A.M."/>
            <person name="Usie A."/>
            <person name="Barbosa P."/>
            <person name="Barros P.M."/>
            <person name="Capote T."/>
            <person name="Chaves I."/>
            <person name="Simoes F."/>
            <person name="Abreu I."/>
            <person name="Carrasquinho I."/>
            <person name="Faro C."/>
            <person name="Guimaraes J.B."/>
            <person name="Mendonca D."/>
            <person name="Nobrega F."/>
            <person name="Rodrigues L."/>
            <person name="Saibo N.J.M."/>
            <person name="Varela M.C."/>
            <person name="Egas C."/>
            <person name="Matos J."/>
            <person name="Miguel C.M."/>
            <person name="Oliveira M.M."/>
            <person name="Ricardo C.P."/>
            <person name="Goncalves S."/>
        </authorList>
    </citation>
    <scope>NUCLEOTIDE SEQUENCE [LARGE SCALE GENOMIC DNA]</scope>
    <source>
        <strain evidence="7">cv. HL8</strain>
    </source>
</reference>
<feature type="chain" id="PRO_5044024475" evidence="4">
    <location>
        <begin position="30"/>
        <end position="326"/>
    </location>
</feature>
<keyword evidence="3" id="KW-0325">Glycoprotein</keyword>
<dbReference type="PROSITE" id="PS50927">
    <property type="entry name" value="BULB_LECTIN"/>
    <property type="match status" value="1"/>
</dbReference>
<accession>A0AAW0KCN0</accession>
<evidence type="ECO:0000313" key="7">
    <source>
        <dbReference type="Proteomes" id="UP000237347"/>
    </source>
</evidence>
<dbReference type="Gene3D" id="2.90.10.10">
    <property type="entry name" value="Bulb-type lectin domain"/>
    <property type="match status" value="1"/>
</dbReference>
<dbReference type="Proteomes" id="UP000237347">
    <property type="component" value="Unassembled WGS sequence"/>
</dbReference>
<evidence type="ECO:0000313" key="6">
    <source>
        <dbReference type="EMBL" id="KAK7836859.1"/>
    </source>
</evidence>
<evidence type="ECO:0000256" key="3">
    <source>
        <dbReference type="ARBA" id="ARBA00023180"/>
    </source>
</evidence>
<dbReference type="GO" id="GO:0016301">
    <property type="term" value="F:kinase activity"/>
    <property type="evidence" value="ECO:0007669"/>
    <property type="project" value="UniProtKB-KW"/>
</dbReference>
<dbReference type="PANTHER" id="PTHR32444:SF128">
    <property type="entry name" value="CURCULIN-LIKE (MANNOSE-BINDING) LECTIN FAMILY PROTEIN"/>
    <property type="match status" value="1"/>
</dbReference>
<organism evidence="6 7">
    <name type="scientific">Quercus suber</name>
    <name type="common">Cork oak</name>
    <dbReference type="NCBI Taxonomy" id="58331"/>
    <lineage>
        <taxon>Eukaryota</taxon>
        <taxon>Viridiplantae</taxon>
        <taxon>Streptophyta</taxon>
        <taxon>Embryophyta</taxon>
        <taxon>Tracheophyta</taxon>
        <taxon>Spermatophyta</taxon>
        <taxon>Magnoliopsida</taxon>
        <taxon>eudicotyledons</taxon>
        <taxon>Gunneridae</taxon>
        <taxon>Pentapetalae</taxon>
        <taxon>rosids</taxon>
        <taxon>fabids</taxon>
        <taxon>Fagales</taxon>
        <taxon>Fagaceae</taxon>
        <taxon>Quercus</taxon>
    </lineage>
</organism>
<dbReference type="InterPro" id="IPR036426">
    <property type="entry name" value="Bulb-type_lectin_dom_sf"/>
</dbReference>
<feature type="domain" description="Bulb-type lectin" evidence="5">
    <location>
        <begin position="30"/>
        <end position="169"/>
    </location>
</feature>
<evidence type="ECO:0000256" key="4">
    <source>
        <dbReference type="SAM" id="SignalP"/>
    </source>
</evidence>
<keyword evidence="2" id="KW-1015">Disulfide bond</keyword>
<dbReference type="SMART" id="SM00108">
    <property type="entry name" value="B_lectin"/>
    <property type="match status" value="1"/>
</dbReference>
<gene>
    <name evidence="6" type="ORF">CFP56_021947</name>
</gene>
<sequence>MASKERLFSPTLLLIVIIIISSLWGSSAALDTLKQGDVLNPSQYLVSAKQRFTLGFFSPTSYYGVNKNNSYLAIWYTNYTESRVVWVANRNKPISHNSSAFLTLDHLGKLMINSSGFGGDPFVIYSGGETENTSLSSSKNESLFEYIYPTKGQDYIINTDAEGQYFTYSLDTESVPPLDSSDRGRSEWQLQYWGPIMDRSTSIMKMNFCYGYGMEAEGCERWDQPKCRYYNQTFEQKSGFFKHIGPDGLPQDEAAGSVDDDNTTIGPADCRARCWNNCDCRGFNGDEGTGCQYWTGNVKFEPDDGVSRSRILKYVLTDPPKGERSK</sequence>
<dbReference type="EMBL" id="PKMF04000342">
    <property type="protein sequence ID" value="KAK7836859.1"/>
    <property type="molecule type" value="Genomic_DNA"/>
</dbReference>
<feature type="signal peptide" evidence="4">
    <location>
        <begin position="1"/>
        <end position="29"/>
    </location>
</feature>
<comment type="caution">
    <text evidence="6">The sequence shown here is derived from an EMBL/GenBank/DDBJ whole genome shotgun (WGS) entry which is preliminary data.</text>
</comment>
<dbReference type="PANTHER" id="PTHR32444">
    <property type="entry name" value="BULB-TYPE LECTIN DOMAIN-CONTAINING PROTEIN"/>
    <property type="match status" value="1"/>
</dbReference>
<evidence type="ECO:0000259" key="5">
    <source>
        <dbReference type="PROSITE" id="PS50927"/>
    </source>
</evidence>
<keyword evidence="7" id="KW-1185">Reference proteome</keyword>
<dbReference type="AlphaFoldDB" id="A0AAW0KCN0"/>
<dbReference type="Pfam" id="PF08276">
    <property type="entry name" value="PAN_2"/>
    <property type="match status" value="1"/>
</dbReference>